<dbReference type="GO" id="GO:0016987">
    <property type="term" value="F:sigma factor activity"/>
    <property type="evidence" value="ECO:0007669"/>
    <property type="project" value="UniProtKB-KW"/>
</dbReference>
<dbReference type="GO" id="GO:0003677">
    <property type="term" value="F:DNA binding"/>
    <property type="evidence" value="ECO:0007669"/>
    <property type="project" value="UniProtKB-KW"/>
</dbReference>
<feature type="compositionally biased region" description="Low complexity" evidence="5">
    <location>
        <begin position="1"/>
        <end position="17"/>
    </location>
</feature>
<dbReference type="Pfam" id="PF04545">
    <property type="entry name" value="Sigma70_r4"/>
    <property type="match status" value="1"/>
</dbReference>
<keyword evidence="2" id="KW-0731">Sigma factor</keyword>
<reference evidence="9 10" key="1">
    <citation type="submission" date="2020-07" db="EMBL/GenBank/DDBJ databases">
        <title>Sequencing the genomes of 1000 actinobacteria strains.</title>
        <authorList>
            <person name="Klenk H.-P."/>
        </authorList>
    </citation>
    <scope>NUCLEOTIDE SEQUENCE [LARGE SCALE GENOMIC DNA]</scope>
    <source>
        <strain evidence="9 10">CXB654</strain>
    </source>
</reference>
<evidence type="ECO:0000259" key="7">
    <source>
        <dbReference type="Pfam" id="PF04542"/>
    </source>
</evidence>
<dbReference type="GO" id="GO:0006352">
    <property type="term" value="P:DNA-templated transcription initiation"/>
    <property type="evidence" value="ECO:0007669"/>
    <property type="project" value="InterPro"/>
</dbReference>
<organism evidence="9 10">
    <name type="scientific">Spinactinospora alkalitolerans</name>
    <dbReference type="NCBI Taxonomy" id="687207"/>
    <lineage>
        <taxon>Bacteria</taxon>
        <taxon>Bacillati</taxon>
        <taxon>Actinomycetota</taxon>
        <taxon>Actinomycetes</taxon>
        <taxon>Streptosporangiales</taxon>
        <taxon>Nocardiopsidaceae</taxon>
        <taxon>Spinactinospora</taxon>
    </lineage>
</organism>
<dbReference type="SUPFAM" id="SSF88946">
    <property type="entry name" value="Sigma2 domain of RNA polymerase sigma factors"/>
    <property type="match status" value="1"/>
</dbReference>
<dbReference type="SUPFAM" id="SSF88659">
    <property type="entry name" value="Sigma3 and sigma4 domains of RNA polymerase sigma factors"/>
    <property type="match status" value="2"/>
</dbReference>
<dbReference type="InterPro" id="IPR013324">
    <property type="entry name" value="RNA_pol_sigma_r3/r4-like"/>
</dbReference>
<protein>
    <submittedName>
        <fullName evidence="9">RNA polymerase sigma-B factor</fullName>
    </submittedName>
</protein>
<evidence type="ECO:0000259" key="6">
    <source>
        <dbReference type="Pfam" id="PF04539"/>
    </source>
</evidence>
<dbReference type="NCBIfam" id="TIGR02980">
    <property type="entry name" value="SigBFG"/>
    <property type="match status" value="1"/>
</dbReference>
<feature type="domain" description="RNA polymerase sigma-70 region 4" evidence="8">
    <location>
        <begin position="224"/>
        <end position="273"/>
    </location>
</feature>
<dbReference type="InterPro" id="IPR007624">
    <property type="entry name" value="RNA_pol_sigma70_r3"/>
</dbReference>
<accession>A0A852TT77</accession>
<dbReference type="InterPro" id="IPR007627">
    <property type="entry name" value="RNA_pol_sigma70_r2"/>
</dbReference>
<dbReference type="Pfam" id="PF04542">
    <property type="entry name" value="Sigma70_r2"/>
    <property type="match status" value="1"/>
</dbReference>
<dbReference type="Gene3D" id="1.20.120.1810">
    <property type="match status" value="1"/>
</dbReference>
<dbReference type="CDD" id="cd06171">
    <property type="entry name" value="Sigma70_r4"/>
    <property type="match status" value="1"/>
</dbReference>
<sequence length="280" mass="31225">MTTLDTLSLPSATTTATREADGFSRVPVPSEAGAEEILAALADLPESSPAREALRSRIVQMHAPRVRRLADHYRNRGEPVDDLRQVAMLGLMKAIRGFDPDYGRPFVSYMLPMVTGELKRYFRDNTWAVRVPRVHQQRRSELNRTTMELTQRLGRSPKVREIADALELDVDATLELMDASAAYSALSLDAPQGEAEEEISLGDTIGERDGDLENVVDREALKHALTVLPARDRRMLLLRFFGNKTQSEIAATVGVSQMQVSRVLSKTLRRLREELAGGED</sequence>
<evidence type="ECO:0000256" key="5">
    <source>
        <dbReference type="SAM" id="MobiDB-lite"/>
    </source>
</evidence>
<feature type="region of interest" description="Disordered" evidence="5">
    <location>
        <begin position="1"/>
        <end position="26"/>
    </location>
</feature>
<evidence type="ECO:0000256" key="2">
    <source>
        <dbReference type="ARBA" id="ARBA00023082"/>
    </source>
</evidence>
<feature type="domain" description="RNA polymerase sigma-70 region 2" evidence="7">
    <location>
        <begin position="59"/>
        <end position="127"/>
    </location>
</feature>
<dbReference type="Proteomes" id="UP000589036">
    <property type="component" value="Unassembled WGS sequence"/>
</dbReference>
<name>A0A852TT77_9ACTN</name>
<dbReference type="EMBL" id="JACCCC010000001">
    <property type="protein sequence ID" value="NYE46715.1"/>
    <property type="molecule type" value="Genomic_DNA"/>
</dbReference>
<dbReference type="Pfam" id="PF04539">
    <property type="entry name" value="Sigma70_r3"/>
    <property type="match status" value="1"/>
</dbReference>
<dbReference type="PANTHER" id="PTHR30385">
    <property type="entry name" value="SIGMA FACTOR F FLAGELLAR"/>
    <property type="match status" value="1"/>
</dbReference>
<dbReference type="PRINTS" id="PR00046">
    <property type="entry name" value="SIGMA70FCT"/>
</dbReference>
<dbReference type="Gene3D" id="1.20.140.160">
    <property type="match status" value="1"/>
</dbReference>
<dbReference type="PANTHER" id="PTHR30385:SF4">
    <property type="entry name" value="RNA POLYMERASE SIGMA-E FACTOR"/>
    <property type="match status" value="1"/>
</dbReference>
<dbReference type="InterPro" id="IPR014284">
    <property type="entry name" value="RNA_pol_sigma-70_dom"/>
</dbReference>
<evidence type="ECO:0000313" key="9">
    <source>
        <dbReference type="EMBL" id="NYE46715.1"/>
    </source>
</evidence>
<dbReference type="InterPro" id="IPR007630">
    <property type="entry name" value="RNA_pol_sigma70_r4"/>
</dbReference>
<keyword evidence="10" id="KW-1185">Reference proteome</keyword>
<evidence type="ECO:0000256" key="3">
    <source>
        <dbReference type="ARBA" id="ARBA00023125"/>
    </source>
</evidence>
<evidence type="ECO:0000256" key="1">
    <source>
        <dbReference type="ARBA" id="ARBA00023015"/>
    </source>
</evidence>
<proteinExistence type="predicted"/>
<keyword evidence="4" id="KW-0804">Transcription</keyword>
<dbReference type="NCBIfam" id="TIGR02937">
    <property type="entry name" value="sigma70-ECF"/>
    <property type="match status" value="1"/>
</dbReference>
<dbReference type="InterPro" id="IPR013325">
    <property type="entry name" value="RNA_pol_sigma_r2"/>
</dbReference>
<keyword evidence="1" id="KW-0805">Transcription regulation</keyword>
<dbReference type="InterPro" id="IPR014322">
    <property type="entry name" value="RNA_pol_sigma-B/F/G"/>
</dbReference>
<keyword evidence="3" id="KW-0238">DNA-binding</keyword>
<dbReference type="AlphaFoldDB" id="A0A852TT77"/>
<comment type="caution">
    <text evidence="9">The sequence shown here is derived from an EMBL/GenBank/DDBJ whole genome shotgun (WGS) entry which is preliminary data.</text>
</comment>
<evidence type="ECO:0000259" key="8">
    <source>
        <dbReference type="Pfam" id="PF04545"/>
    </source>
</evidence>
<evidence type="ECO:0000313" key="10">
    <source>
        <dbReference type="Proteomes" id="UP000589036"/>
    </source>
</evidence>
<gene>
    <name evidence="9" type="ORF">HDA32_001835</name>
</gene>
<evidence type="ECO:0000256" key="4">
    <source>
        <dbReference type="ARBA" id="ARBA00023163"/>
    </source>
</evidence>
<feature type="domain" description="RNA polymerase sigma-70 region 3" evidence="6">
    <location>
        <begin position="139"/>
        <end position="204"/>
    </location>
</feature>
<dbReference type="RefSeq" id="WP_179642775.1">
    <property type="nucleotide sequence ID" value="NZ_BAAAYY010000033.1"/>
</dbReference>
<dbReference type="InterPro" id="IPR000943">
    <property type="entry name" value="RNA_pol_sigma70"/>
</dbReference>